<reference evidence="1" key="1">
    <citation type="submission" date="2024-12" db="EMBL/GenBank/DDBJ databases">
        <title>Comparative genomics and development of molecular markers within Purpureocillium lilacinum and among Purpureocillium species.</title>
        <authorList>
            <person name="Yeh Z.-Y."/>
            <person name="Ni N.-T."/>
            <person name="Lo P.-H."/>
            <person name="Mushyakhwo K."/>
            <person name="Lin C.-F."/>
            <person name="Nai Y.-S."/>
        </authorList>
    </citation>
    <scope>NUCLEOTIDE SEQUENCE</scope>
    <source>
        <strain evidence="1">NCHU-NPUST-175</strain>
    </source>
</reference>
<name>A0ACC4E9K2_PURLI</name>
<comment type="caution">
    <text evidence="1">The sequence shown here is derived from an EMBL/GenBank/DDBJ whole genome shotgun (WGS) entry which is preliminary data.</text>
</comment>
<organism evidence="1 2">
    <name type="scientific">Purpureocillium lilacinum</name>
    <name type="common">Paecilomyces lilacinus</name>
    <dbReference type="NCBI Taxonomy" id="33203"/>
    <lineage>
        <taxon>Eukaryota</taxon>
        <taxon>Fungi</taxon>
        <taxon>Dikarya</taxon>
        <taxon>Ascomycota</taxon>
        <taxon>Pezizomycotina</taxon>
        <taxon>Sordariomycetes</taxon>
        <taxon>Hypocreomycetidae</taxon>
        <taxon>Hypocreales</taxon>
        <taxon>Ophiocordycipitaceae</taxon>
        <taxon>Purpureocillium</taxon>
    </lineage>
</organism>
<proteinExistence type="predicted"/>
<evidence type="ECO:0000313" key="1">
    <source>
        <dbReference type="EMBL" id="KAL3964208.1"/>
    </source>
</evidence>
<dbReference type="EMBL" id="JBGNUJ010000002">
    <property type="protein sequence ID" value="KAL3964208.1"/>
    <property type="molecule type" value="Genomic_DNA"/>
</dbReference>
<sequence length="211" mass="22545">MIVIDTKNGGSVKMKNVIARDIDTEMIIAGTIDDEMIIAETNTAETTIAGTTIAGMTIAGTTTAGMTIAETTIAGTTIAGMIIDAKTANRVTRDKDNDAMIWFLLKPVRANFEKILSTTKENVKSSKERASIFGSELVAIGGFLDEQFSHSAANEALKNNFWDFLAALWPVDDTSNSVTGKRLSNMYRTLHVRNAASGSSTARTNGAGSSR</sequence>
<accession>A0ACC4E9K2</accession>
<gene>
    <name evidence="1" type="ORF">ACCO45_001212</name>
</gene>
<evidence type="ECO:0000313" key="2">
    <source>
        <dbReference type="Proteomes" id="UP001638806"/>
    </source>
</evidence>
<protein>
    <submittedName>
        <fullName evidence="1">Uncharacterized protein</fullName>
    </submittedName>
</protein>
<keyword evidence="2" id="KW-1185">Reference proteome</keyword>
<dbReference type="Proteomes" id="UP001638806">
    <property type="component" value="Unassembled WGS sequence"/>
</dbReference>